<dbReference type="PANTHER" id="PTHR35184:SF1">
    <property type="entry name" value="INTEGRAL MEMBRANE PROTEIN"/>
    <property type="match status" value="1"/>
</dbReference>
<protein>
    <submittedName>
        <fullName evidence="2">Uncharacterized protein</fullName>
    </submittedName>
</protein>
<evidence type="ECO:0000313" key="3">
    <source>
        <dbReference type="Proteomes" id="UP001303647"/>
    </source>
</evidence>
<feature type="transmembrane region" description="Helical" evidence="1">
    <location>
        <begin position="101"/>
        <end position="125"/>
    </location>
</feature>
<dbReference type="PANTHER" id="PTHR35184">
    <property type="entry name" value="YALI0C10208P"/>
    <property type="match status" value="1"/>
</dbReference>
<keyword evidence="3" id="KW-1185">Reference proteome</keyword>
<proteinExistence type="predicted"/>
<reference evidence="2" key="1">
    <citation type="journal article" date="2023" name="Mol. Phylogenet. Evol.">
        <title>Genome-scale phylogeny and comparative genomics of the fungal order Sordariales.</title>
        <authorList>
            <person name="Hensen N."/>
            <person name="Bonometti L."/>
            <person name="Westerberg I."/>
            <person name="Brannstrom I.O."/>
            <person name="Guillou S."/>
            <person name="Cros-Aarteil S."/>
            <person name="Calhoun S."/>
            <person name="Haridas S."/>
            <person name="Kuo A."/>
            <person name="Mondo S."/>
            <person name="Pangilinan J."/>
            <person name="Riley R."/>
            <person name="LaButti K."/>
            <person name="Andreopoulos B."/>
            <person name="Lipzen A."/>
            <person name="Chen C."/>
            <person name="Yan M."/>
            <person name="Daum C."/>
            <person name="Ng V."/>
            <person name="Clum A."/>
            <person name="Steindorff A."/>
            <person name="Ohm R.A."/>
            <person name="Martin F."/>
            <person name="Silar P."/>
            <person name="Natvig D.O."/>
            <person name="Lalanne C."/>
            <person name="Gautier V."/>
            <person name="Ament-Velasquez S.L."/>
            <person name="Kruys A."/>
            <person name="Hutchinson M.I."/>
            <person name="Powell A.J."/>
            <person name="Barry K."/>
            <person name="Miller A.N."/>
            <person name="Grigoriev I.V."/>
            <person name="Debuchy R."/>
            <person name="Gladieux P."/>
            <person name="Hiltunen Thoren M."/>
            <person name="Johannesson H."/>
        </authorList>
    </citation>
    <scope>NUCLEOTIDE SEQUENCE</scope>
    <source>
        <strain evidence="2">CBS 359.72</strain>
    </source>
</reference>
<feature type="transmembrane region" description="Helical" evidence="1">
    <location>
        <begin position="239"/>
        <end position="258"/>
    </location>
</feature>
<evidence type="ECO:0000256" key="1">
    <source>
        <dbReference type="SAM" id="Phobius"/>
    </source>
</evidence>
<keyword evidence="1" id="KW-0472">Membrane</keyword>
<name>A0AAN7CR85_9PEZI</name>
<dbReference type="InterPro" id="IPR021460">
    <property type="entry name" value="DUF3112"/>
</dbReference>
<keyword evidence="1" id="KW-1133">Transmembrane helix</keyword>
<dbReference type="EMBL" id="MU857674">
    <property type="protein sequence ID" value="KAK4246445.1"/>
    <property type="molecule type" value="Genomic_DNA"/>
</dbReference>
<dbReference type="AlphaFoldDB" id="A0AAN7CR85"/>
<comment type="caution">
    <text evidence="2">The sequence shown here is derived from an EMBL/GenBank/DDBJ whole genome shotgun (WGS) entry which is preliminary data.</text>
</comment>
<dbReference type="Proteomes" id="UP001303647">
    <property type="component" value="Unassembled WGS sequence"/>
</dbReference>
<sequence length="393" mass="43033">MRVYRRNRRRSYKFLFSALLMVFCAARTVALALRIAWAAESGDPGDVRDPPRPTVVRLAVAAQIFTAAGVLLLFVTNLVFAQRIVRAYHPFFGWSKPASALFWALFASAVIVLILVVTVTVQGFFIAPPPPPGSEGAAAAAAAADGGDDAKKREVVRKVQLVCATYLAVYAFLPVPLVTLAAAVPRRTRIDKFGEGHFRTKFALLTFTATLLAAGATFRAVVAFYPRPVDRPAWFHGRACYYCFNYGVELIVVFTYALSRFDRRFHIPDGSSAPGHYSRAELGMAGSGALVSQAAFERDRRKRGRASGWGKRRADSDQTFVEGMSAEPWRAVIRRSARSLPRLIRPASSVYGDGASQSSLVRTSNMDWMDKALRREGVAGRRAASCPASNLMG</sequence>
<evidence type="ECO:0000313" key="2">
    <source>
        <dbReference type="EMBL" id="KAK4246445.1"/>
    </source>
</evidence>
<accession>A0AAN7CR85</accession>
<organism evidence="2 3">
    <name type="scientific">Corynascus novoguineensis</name>
    <dbReference type="NCBI Taxonomy" id="1126955"/>
    <lineage>
        <taxon>Eukaryota</taxon>
        <taxon>Fungi</taxon>
        <taxon>Dikarya</taxon>
        <taxon>Ascomycota</taxon>
        <taxon>Pezizomycotina</taxon>
        <taxon>Sordariomycetes</taxon>
        <taxon>Sordariomycetidae</taxon>
        <taxon>Sordariales</taxon>
        <taxon>Chaetomiaceae</taxon>
        <taxon>Corynascus</taxon>
    </lineage>
</organism>
<reference evidence="2" key="2">
    <citation type="submission" date="2023-05" db="EMBL/GenBank/DDBJ databases">
        <authorList>
            <consortium name="Lawrence Berkeley National Laboratory"/>
            <person name="Steindorff A."/>
            <person name="Hensen N."/>
            <person name="Bonometti L."/>
            <person name="Westerberg I."/>
            <person name="Brannstrom I.O."/>
            <person name="Guillou S."/>
            <person name="Cros-Aarteil S."/>
            <person name="Calhoun S."/>
            <person name="Haridas S."/>
            <person name="Kuo A."/>
            <person name="Mondo S."/>
            <person name="Pangilinan J."/>
            <person name="Riley R."/>
            <person name="Labutti K."/>
            <person name="Andreopoulos B."/>
            <person name="Lipzen A."/>
            <person name="Chen C."/>
            <person name="Yanf M."/>
            <person name="Daum C."/>
            <person name="Ng V."/>
            <person name="Clum A."/>
            <person name="Ohm R."/>
            <person name="Martin F."/>
            <person name="Silar P."/>
            <person name="Natvig D."/>
            <person name="Lalanne C."/>
            <person name="Gautier V."/>
            <person name="Ament-Velasquez S.L."/>
            <person name="Kruys A."/>
            <person name="Hutchinson M.I."/>
            <person name="Powell A.J."/>
            <person name="Barry K."/>
            <person name="Miller A.N."/>
            <person name="Grigoriev I.V."/>
            <person name="Debuchy R."/>
            <person name="Gladieux P."/>
            <person name="Thoren M.H."/>
            <person name="Johannesson H."/>
        </authorList>
    </citation>
    <scope>NUCLEOTIDE SEQUENCE</scope>
    <source>
        <strain evidence="2">CBS 359.72</strain>
    </source>
</reference>
<gene>
    <name evidence="2" type="ORF">C7999DRAFT_42133</name>
</gene>
<feature type="transmembrane region" description="Helical" evidence="1">
    <location>
        <begin position="159"/>
        <end position="182"/>
    </location>
</feature>
<feature type="transmembrane region" description="Helical" evidence="1">
    <location>
        <begin position="56"/>
        <end position="80"/>
    </location>
</feature>
<dbReference type="Pfam" id="PF11309">
    <property type="entry name" value="DUF3112"/>
    <property type="match status" value="1"/>
</dbReference>
<feature type="transmembrane region" description="Helical" evidence="1">
    <location>
        <begin position="202"/>
        <end position="227"/>
    </location>
</feature>
<keyword evidence="1" id="KW-0812">Transmembrane</keyword>